<evidence type="ECO:0000313" key="3">
    <source>
        <dbReference type="Proteomes" id="UP000283513"/>
    </source>
</evidence>
<evidence type="ECO:0000313" key="2">
    <source>
        <dbReference type="EMBL" id="RHC19683.1"/>
    </source>
</evidence>
<dbReference type="AlphaFoldDB" id="A0A3R6E1T8"/>
<accession>A0A3R6E1T8</accession>
<dbReference type="Gene3D" id="3.40.50.1110">
    <property type="entry name" value="SGNH hydrolase"/>
    <property type="match status" value="1"/>
</dbReference>
<feature type="compositionally biased region" description="Polar residues" evidence="1">
    <location>
        <begin position="67"/>
        <end position="82"/>
    </location>
</feature>
<dbReference type="Proteomes" id="UP000283513">
    <property type="component" value="Unassembled WGS sequence"/>
</dbReference>
<evidence type="ECO:0000256" key="1">
    <source>
        <dbReference type="SAM" id="MobiDB-lite"/>
    </source>
</evidence>
<name>A0A3R6E1T8_9FIRM</name>
<reference evidence="2 3" key="1">
    <citation type="submission" date="2018-08" db="EMBL/GenBank/DDBJ databases">
        <title>A genome reference for cultivated species of the human gut microbiota.</title>
        <authorList>
            <person name="Zou Y."/>
            <person name="Xue W."/>
            <person name="Luo G."/>
        </authorList>
    </citation>
    <scope>NUCLEOTIDE SEQUENCE [LARGE SCALE GENOMIC DNA]</scope>
    <source>
        <strain evidence="2 3">AM37-1AC</strain>
    </source>
</reference>
<protein>
    <recommendedName>
        <fullName evidence="4">SGNH/GDSL hydrolase family protein</fullName>
    </recommendedName>
</protein>
<feature type="compositionally biased region" description="Polar residues" evidence="1">
    <location>
        <begin position="109"/>
        <end position="119"/>
    </location>
</feature>
<dbReference type="EMBL" id="QSHO01000002">
    <property type="protein sequence ID" value="RHC19683.1"/>
    <property type="molecule type" value="Genomic_DNA"/>
</dbReference>
<feature type="region of interest" description="Disordered" evidence="1">
    <location>
        <begin position="67"/>
        <end position="138"/>
    </location>
</feature>
<dbReference type="RefSeq" id="WP_147350780.1">
    <property type="nucleotide sequence ID" value="NZ_QSHO01000002.1"/>
</dbReference>
<organism evidence="2 3">
    <name type="scientific">Roseburia intestinalis</name>
    <dbReference type="NCBI Taxonomy" id="166486"/>
    <lineage>
        <taxon>Bacteria</taxon>
        <taxon>Bacillati</taxon>
        <taxon>Bacillota</taxon>
        <taxon>Clostridia</taxon>
        <taxon>Lachnospirales</taxon>
        <taxon>Lachnospiraceae</taxon>
        <taxon>Roseburia</taxon>
    </lineage>
</organism>
<sequence length="336" mass="38356">MKKKIIWILICVLILIGGWNVTAREWNQAESADFEYKENNANARAQSSDGQNISLEDVLQETETSIQYGELNSESKTENITGNSENSSTDNEKDDEEKDANDSIKTESTKNTADDTYNTVREDKTIKNDLEEDESDEDSYEYETGYIFVGDSRFYLMNEECKIEDIPNFFVVSCPGMGYAWLADTAFPKVQSLQRQHTEIKNWIVICGLGVNDLTSIRSYLNKYRRWPESSKLYLLSVNPTKSGAPVRCNNQRIEAFNNRIKKVGNATYIDCYRYLTNLGFGTKGDGLHYDAPTNWAIYSYILEKLNKDAGGDPVTETECQAKAKKFEKQLSQKNY</sequence>
<dbReference type="InterPro" id="IPR036514">
    <property type="entry name" value="SGNH_hydro_sf"/>
</dbReference>
<evidence type="ECO:0008006" key="4">
    <source>
        <dbReference type="Google" id="ProtNLM"/>
    </source>
</evidence>
<comment type="caution">
    <text evidence="2">The sequence shown here is derived from an EMBL/GenBank/DDBJ whole genome shotgun (WGS) entry which is preliminary data.</text>
</comment>
<gene>
    <name evidence="2" type="ORF">DW856_02060</name>
</gene>
<proteinExistence type="predicted"/>
<dbReference type="SUPFAM" id="SSF52266">
    <property type="entry name" value="SGNH hydrolase"/>
    <property type="match status" value="1"/>
</dbReference>
<feature type="compositionally biased region" description="Basic and acidic residues" evidence="1">
    <location>
        <begin position="120"/>
        <end position="129"/>
    </location>
</feature>